<feature type="region of interest" description="Disordered" evidence="1">
    <location>
        <begin position="414"/>
        <end position="621"/>
    </location>
</feature>
<feature type="region of interest" description="Disordered" evidence="1">
    <location>
        <begin position="751"/>
        <end position="785"/>
    </location>
</feature>
<proteinExistence type="predicted"/>
<dbReference type="EMBL" id="JAXLQG010000025">
    <property type="protein sequence ID" value="KAK5528725.1"/>
    <property type="molecule type" value="Genomic_DNA"/>
</dbReference>
<evidence type="ECO:0000313" key="3">
    <source>
        <dbReference type="EMBL" id="KAK5528725.1"/>
    </source>
</evidence>
<dbReference type="AlphaFoldDB" id="A0AAV9PW40"/>
<organism evidence="3 4">
    <name type="scientific">Vermiconidia calcicola</name>
    <dbReference type="NCBI Taxonomy" id="1690605"/>
    <lineage>
        <taxon>Eukaryota</taxon>
        <taxon>Fungi</taxon>
        <taxon>Dikarya</taxon>
        <taxon>Ascomycota</taxon>
        <taxon>Pezizomycotina</taxon>
        <taxon>Dothideomycetes</taxon>
        <taxon>Dothideomycetidae</taxon>
        <taxon>Mycosphaerellales</taxon>
        <taxon>Extremaceae</taxon>
        <taxon>Vermiconidia</taxon>
    </lineage>
</organism>
<dbReference type="Pfam" id="PF25485">
    <property type="entry name" value="DUF7908"/>
    <property type="match status" value="1"/>
</dbReference>
<gene>
    <name evidence="3" type="ORF">LTR25_010338</name>
</gene>
<name>A0AAV9PW40_9PEZI</name>
<accession>A0AAV9PW40</accession>
<protein>
    <recommendedName>
        <fullName evidence="2">DUF7908 domain-containing protein</fullName>
    </recommendedName>
</protein>
<reference evidence="3 4" key="1">
    <citation type="submission" date="2023-06" db="EMBL/GenBank/DDBJ databases">
        <title>Black Yeasts Isolated from many extreme environments.</title>
        <authorList>
            <person name="Coleine C."/>
            <person name="Stajich J.E."/>
            <person name="Selbmann L."/>
        </authorList>
    </citation>
    <scope>NUCLEOTIDE SEQUENCE [LARGE SCALE GENOMIC DNA]</scope>
    <source>
        <strain evidence="3 4">CCFEE 5887</strain>
    </source>
</reference>
<feature type="compositionally biased region" description="Low complexity" evidence="1">
    <location>
        <begin position="278"/>
        <end position="299"/>
    </location>
</feature>
<evidence type="ECO:0000259" key="2">
    <source>
        <dbReference type="Pfam" id="PF25485"/>
    </source>
</evidence>
<feature type="domain" description="DUF7908" evidence="2">
    <location>
        <begin position="67"/>
        <end position="189"/>
    </location>
</feature>
<feature type="region of interest" description="Disordered" evidence="1">
    <location>
        <begin position="275"/>
        <end position="316"/>
    </location>
</feature>
<comment type="caution">
    <text evidence="3">The sequence shown here is derived from an EMBL/GenBank/DDBJ whole genome shotgun (WGS) entry which is preliminary data.</text>
</comment>
<feature type="compositionally biased region" description="Polar residues" evidence="1">
    <location>
        <begin position="224"/>
        <end position="235"/>
    </location>
</feature>
<evidence type="ECO:0000256" key="1">
    <source>
        <dbReference type="SAM" id="MobiDB-lite"/>
    </source>
</evidence>
<evidence type="ECO:0000313" key="4">
    <source>
        <dbReference type="Proteomes" id="UP001345827"/>
    </source>
</evidence>
<feature type="region of interest" description="Disordered" evidence="1">
    <location>
        <begin position="192"/>
        <end position="241"/>
    </location>
</feature>
<dbReference type="InterPro" id="IPR057230">
    <property type="entry name" value="DUF7908"/>
</dbReference>
<feature type="compositionally biased region" description="Low complexity" evidence="1">
    <location>
        <begin position="194"/>
        <end position="223"/>
    </location>
</feature>
<sequence length="858" mass="86909">MGRRRLAGVALAAHLVSAVFGYGTTISIPVSYCPATYTSATTTSSTSSTPSSTPIVLAILQSSGGQPQYVAADGTLTNDSALAVDFTINPTGQLMGAGGYISTDGNETSATFEVSPTVGSISTVFSLVSNDTLARRDEAASTKILVWRNRAFIGGEAIFCIFGSILEVAFHGETPAGCLEVLLEAIPVSDLPGTSSTTTASQSSMTTGITTTISAVPTTTSSSLSHMTEPTQLSSDDGHMSSSLFSPSSLSYGSFTTSPGVSSGTATSRVIQTTNMGPTLSHPSSSNSPNSAPMSSTTSGYPAPTTTGTPNCYDRSPYDGTVNDDYLILCDTDLSGYDLERVAASDIADCIDQCNSYIPSSQGPCVAVAFDILADTNPCALKYNISEVYRGADEFSQAAVLVNQPYSPEIVFADTSSSSSASSTDASSTTPPPETTTTELTSSPSSVSSTSVESPPPVSTTTTANPNTSSPTSIGTSTQQHASSPTTSATQSSQGVASSTTGHSTSPSSSTSSPTTSPGSTQQPSSTATSTIQQQSSSISSSRQSSSSMSTPSTTSPAATSTTTAVQTTSSPASSSPTTLRSSTSAVVATVSSTISSSSLTTRAPTSTTTLPFSTTTTTPSYCSATPTTTALCPTYNHQALNVNGDGSCYEVECSTTLQGNILNGNSTTASSLKTCVSYCTLYNVAVPYGCVGVNYLGSLAGSSPNCILMSAISSTTSGVGIDSARLLYPGYPAISDPVYTTTTSSTMSPIISTSSTSAQTSGAGTGTGTTTATTTTSTTSTSPLSCPAAPTASSCPASTSAEPYCYAYTNYGNTANFEVECQTSFTGSAQQPLIAYSLEDCLCGLDVSGRDDDAGRE</sequence>
<keyword evidence="4" id="KW-1185">Reference proteome</keyword>
<dbReference type="Proteomes" id="UP001345827">
    <property type="component" value="Unassembled WGS sequence"/>
</dbReference>
<feature type="compositionally biased region" description="Low complexity" evidence="1">
    <location>
        <begin position="415"/>
        <end position="621"/>
    </location>
</feature>